<organism evidence="3 4">
    <name type="scientific">Scophthalmus maximus</name>
    <name type="common">Turbot</name>
    <name type="synonym">Psetta maxima</name>
    <dbReference type="NCBI Taxonomy" id="52904"/>
    <lineage>
        <taxon>Eukaryota</taxon>
        <taxon>Metazoa</taxon>
        <taxon>Chordata</taxon>
        <taxon>Craniata</taxon>
        <taxon>Vertebrata</taxon>
        <taxon>Euteleostomi</taxon>
        <taxon>Actinopterygii</taxon>
        <taxon>Neopterygii</taxon>
        <taxon>Teleostei</taxon>
        <taxon>Neoteleostei</taxon>
        <taxon>Acanthomorphata</taxon>
        <taxon>Carangaria</taxon>
        <taxon>Pleuronectiformes</taxon>
        <taxon>Pleuronectoidei</taxon>
        <taxon>Scophthalmidae</taxon>
        <taxon>Scophthalmus</taxon>
    </lineage>
</organism>
<dbReference type="Proteomes" id="UP000438429">
    <property type="component" value="Unassembled WGS sequence"/>
</dbReference>
<accession>A0A6A4SX89</accession>
<sequence>MPRSGRSVGSSPGYVQYVCGSTWQCNLCSDALTKLMTPLSSFSSGQPGRYMLREKFKDFERWMTPNERLLETLEKYGEQVREVQLTLLHNGPSVLDEMSRTKVGRYQPCPPLRRKDAGARMRRGSGSLSLNRQSLPLLPCSRQEVEQQAEDLKRPKRKSLTLMEEAWGWLENLGKGKVYSTARDKESSKRTDKRNRTSFDVSLVDDKDNLGRRSRSKVRGQKDLKSDLDNQTSCCMGSQTRSRGSKYCKKGQEAKSVDLCSSSCISAEDEKNSLKETVKRQLGCLQDLQVQIVCIDKQIFELEEKQKAKIAEQESQQRLAEQEMEQIKFWENELKAEEGHEKHLESQFLEMREKAVECKAKLEEYKHKIQGLDFFATQNVVEEDSEMISSRDANQRRSDPAGDVNVNRKFLPTEDFNSPCGLVSPSHLKERRPTGPTELREWWTRWSESQNIQLQTKKVIHRSELTIYLGSTKV</sequence>
<protein>
    <submittedName>
        <fullName evidence="3">Uncharacterized protein</fullName>
    </submittedName>
</protein>
<keyword evidence="1" id="KW-0175">Coiled coil</keyword>
<gene>
    <name evidence="3" type="ORF">F2P81_012050</name>
</gene>
<dbReference type="InterPro" id="IPR029071">
    <property type="entry name" value="Ubiquitin-like_domsf"/>
</dbReference>
<comment type="caution">
    <text evidence="3">The sequence shown here is derived from an EMBL/GenBank/DDBJ whole genome shotgun (WGS) entry which is preliminary data.</text>
</comment>
<evidence type="ECO:0000313" key="4">
    <source>
        <dbReference type="Proteomes" id="UP000438429"/>
    </source>
</evidence>
<reference evidence="3 4" key="1">
    <citation type="submission" date="2019-06" db="EMBL/GenBank/DDBJ databases">
        <title>Draft genomes of female and male turbot (Scophthalmus maximus).</title>
        <authorList>
            <person name="Xu H."/>
            <person name="Xu X.-W."/>
            <person name="Shao C."/>
            <person name="Chen S."/>
        </authorList>
    </citation>
    <scope>NUCLEOTIDE SEQUENCE [LARGE SCALE GENOMIC DNA]</scope>
    <source>
        <strain evidence="3">Ysfricsl-2016a</strain>
        <tissue evidence="3">Blood</tissue>
    </source>
</reference>
<name>A0A6A4SX89_SCOMX</name>
<evidence type="ECO:0000313" key="3">
    <source>
        <dbReference type="EMBL" id="KAF0036738.1"/>
    </source>
</evidence>
<dbReference type="InterPro" id="IPR033593">
    <property type="entry name" value="N-RASSF"/>
</dbReference>
<dbReference type="SUPFAM" id="SSF54236">
    <property type="entry name" value="Ubiquitin-like"/>
    <property type="match status" value="1"/>
</dbReference>
<dbReference type="AlphaFoldDB" id="A0A6A4SX89"/>
<feature type="coiled-coil region" evidence="1">
    <location>
        <begin position="285"/>
        <end position="347"/>
    </location>
</feature>
<dbReference type="PANTHER" id="PTHR15286">
    <property type="entry name" value="RAS-ASSOCIATING DOMAIN CONTAINING PROTEIN"/>
    <property type="match status" value="1"/>
</dbReference>
<evidence type="ECO:0000256" key="1">
    <source>
        <dbReference type="SAM" id="Coils"/>
    </source>
</evidence>
<evidence type="ECO:0000256" key="2">
    <source>
        <dbReference type="SAM" id="MobiDB-lite"/>
    </source>
</evidence>
<proteinExistence type="predicted"/>
<dbReference type="EMBL" id="VEVO01000010">
    <property type="protein sequence ID" value="KAF0036738.1"/>
    <property type="molecule type" value="Genomic_DNA"/>
</dbReference>
<dbReference type="Gene3D" id="3.10.20.90">
    <property type="entry name" value="Phosphatidylinositol 3-kinase Catalytic Subunit, Chain A, domain 1"/>
    <property type="match status" value="1"/>
</dbReference>
<dbReference type="PANTHER" id="PTHR15286:SF16">
    <property type="entry name" value="RAS ASSOCIATION DOMAIN-CONTAINING PROTEIN 8"/>
    <property type="match status" value="1"/>
</dbReference>
<feature type="region of interest" description="Disordered" evidence="2">
    <location>
        <begin position="105"/>
        <end position="132"/>
    </location>
</feature>